<proteinExistence type="predicted"/>
<name>X1U2Q3_9ZZZZ</name>
<dbReference type="EMBL" id="BARW01006135">
    <property type="protein sequence ID" value="GAI86554.1"/>
    <property type="molecule type" value="Genomic_DNA"/>
</dbReference>
<reference evidence="1" key="1">
    <citation type="journal article" date="2014" name="Front. Microbiol.">
        <title>High frequency of phylogenetically diverse reductive dehalogenase-homologous genes in deep subseafloor sedimentary metagenomes.</title>
        <authorList>
            <person name="Kawai M."/>
            <person name="Futagami T."/>
            <person name="Toyoda A."/>
            <person name="Takaki Y."/>
            <person name="Nishi S."/>
            <person name="Hori S."/>
            <person name="Arai W."/>
            <person name="Tsubouchi T."/>
            <person name="Morono Y."/>
            <person name="Uchiyama I."/>
            <person name="Ito T."/>
            <person name="Fujiyama A."/>
            <person name="Inagaki F."/>
            <person name="Takami H."/>
        </authorList>
    </citation>
    <scope>NUCLEOTIDE SEQUENCE</scope>
    <source>
        <strain evidence="1">Expedition CK06-06</strain>
    </source>
</reference>
<gene>
    <name evidence="1" type="ORF">S12H4_12862</name>
</gene>
<dbReference type="AlphaFoldDB" id="X1U2Q3"/>
<protein>
    <recommendedName>
        <fullName evidence="2">Twitching motility protein PilT</fullName>
    </recommendedName>
</protein>
<dbReference type="Gene3D" id="3.40.50.300">
    <property type="entry name" value="P-loop containing nucleotide triphosphate hydrolases"/>
    <property type="match status" value="1"/>
</dbReference>
<feature type="non-terminal residue" evidence="1">
    <location>
        <position position="1"/>
    </location>
</feature>
<evidence type="ECO:0008006" key="2">
    <source>
        <dbReference type="Google" id="ProtNLM"/>
    </source>
</evidence>
<sequence length="86" mass="9687">ATYVIKRLIREEKIYEIPANMELGSREGMQTLDQALADLVRSGIVTQEEAVMKTSNPVKLNELLRIQQESSRFQTSGEAMALHNPV</sequence>
<accession>X1U2Q3</accession>
<organism evidence="1">
    <name type="scientific">marine sediment metagenome</name>
    <dbReference type="NCBI Taxonomy" id="412755"/>
    <lineage>
        <taxon>unclassified sequences</taxon>
        <taxon>metagenomes</taxon>
        <taxon>ecological metagenomes</taxon>
    </lineage>
</organism>
<dbReference type="InterPro" id="IPR027417">
    <property type="entry name" value="P-loop_NTPase"/>
</dbReference>
<comment type="caution">
    <text evidence="1">The sequence shown here is derived from an EMBL/GenBank/DDBJ whole genome shotgun (WGS) entry which is preliminary data.</text>
</comment>
<evidence type="ECO:0000313" key="1">
    <source>
        <dbReference type="EMBL" id="GAI86554.1"/>
    </source>
</evidence>